<feature type="domain" description="Cadherin" evidence="14">
    <location>
        <begin position="867"/>
        <end position="1025"/>
    </location>
</feature>
<keyword evidence="7" id="KW-0130">Cell adhesion</keyword>
<feature type="domain" description="Cadherin" evidence="14">
    <location>
        <begin position="122"/>
        <end position="231"/>
    </location>
</feature>
<evidence type="ECO:0000256" key="3">
    <source>
        <dbReference type="ARBA" id="ARBA00022692"/>
    </source>
</evidence>
<feature type="transmembrane region" description="Helical" evidence="13">
    <location>
        <begin position="1192"/>
        <end position="1215"/>
    </location>
</feature>
<feature type="region of interest" description="Disordered" evidence="12">
    <location>
        <begin position="1513"/>
        <end position="1566"/>
    </location>
</feature>
<evidence type="ECO:0000256" key="7">
    <source>
        <dbReference type="ARBA" id="ARBA00022889"/>
    </source>
</evidence>
<feature type="transmembrane region" description="Helical" evidence="13">
    <location>
        <begin position="71"/>
        <end position="90"/>
    </location>
</feature>
<keyword evidence="5" id="KW-0677">Repeat</keyword>
<keyword evidence="8 13" id="KW-1133">Transmembrane helix</keyword>
<evidence type="ECO:0000256" key="10">
    <source>
        <dbReference type="ARBA" id="ARBA00023180"/>
    </source>
</evidence>
<dbReference type="GO" id="GO:0005509">
    <property type="term" value="F:calcium ion binding"/>
    <property type="evidence" value="ECO:0007669"/>
    <property type="project" value="UniProtKB-UniRule"/>
</dbReference>
<proteinExistence type="predicted"/>
<dbReference type="FunFam" id="2.60.40.60:FF:000004">
    <property type="entry name" value="Protocadherin 1 gamma 2"/>
    <property type="match status" value="1"/>
</dbReference>
<keyword evidence="4" id="KW-0732">Signal</keyword>
<dbReference type="PANTHER" id="PTHR24028">
    <property type="entry name" value="CADHERIN-87A"/>
    <property type="match status" value="1"/>
</dbReference>
<dbReference type="EMBL" id="CAXLJL010000057">
    <property type="protein sequence ID" value="CAL5130173.1"/>
    <property type="molecule type" value="Genomic_DNA"/>
</dbReference>
<evidence type="ECO:0000256" key="6">
    <source>
        <dbReference type="ARBA" id="ARBA00022837"/>
    </source>
</evidence>
<evidence type="ECO:0000256" key="13">
    <source>
        <dbReference type="SAM" id="Phobius"/>
    </source>
</evidence>
<evidence type="ECO:0000259" key="14">
    <source>
        <dbReference type="PROSITE" id="PS50268"/>
    </source>
</evidence>
<feature type="compositionally biased region" description="Polar residues" evidence="12">
    <location>
        <begin position="1528"/>
        <end position="1550"/>
    </location>
</feature>
<evidence type="ECO:0000256" key="9">
    <source>
        <dbReference type="ARBA" id="ARBA00023136"/>
    </source>
</evidence>
<evidence type="ECO:0000256" key="2">
    <source>
        <dbReference type="ARBA" id="ARBA00022475"/>
    </source>
</evidence>
<feature type="domain" description="Cadherin" evidence="14">
    <location>
        <begin position="256"/>
        <end position="391"/>
    </location>
</feature>
<dbReference type="PROSITE" id="PS00232">
    <property type="entry name" value="CADHERIN_1"/>
    <property type="match status" value="3"/>
</dbReference>
<dbReference type="PROSITE" id="PS50268">
    <property type="entry name" value="CADHERIN_2"/>
    <property type="match status" value="7"/>
</dbReference>
<keyword evidence="3 13" id="KW-0812">Transmembrane</keyword>
<evidence type="ECO:0000256" key="11">
    <source>
        <dbReference type="PROSITE-ProRule" id="PRU00043"/>
    </source>
</evidence>
<evidence type="ECO:0000313" key="15">
    <source>
        <dbReference type="EMBL" id="CAL5130173.1"/>
    </source>
</evidence>
<organism evidence="15 16">
    <name type="scientific">Calicophoron daubneyi</name>
    <name type="common">Rumen fluke</name>
    <name type="synonym">Paramphistomum daubneyi</name>
    <dbReference type="NCBI Taxonomy" id="300641"/>
    <lineage>
        <taxon>Eukaryota</taxon>
        <taxon>Metazoa</taxon>
        <taxon>Spiralia</taxon>
        <taxon>Lophotrochozoa</taxon>
        <taxon>Platyhelminthes</taxon>
        <taxon>Trematoda</taxon>
        <taxon>Digenea</taxon>
        <taxon>Plagiorchiida</taxon>
        <taxon>Pronocephalata</taxon>
        <taxon>Paramphistomoidea</taxon>
        <taxon>Paramphistomidae</taxon>
        <taxon>Calicophoron</taxon>
    </lineage>
</organism>
<feature type="domain" description="Cadherin" evidence="14">
    <location>
        <begin position="1032"/>
        <end position="1141"/>
    </location>
</feature>
<keyword evidence="6 11" id="KW-0106">Calcium</keyword>
<feature type="region of interest" description="Disordered" evidence="12">
    <location>
        <begin position="1263"/>
        <end position="1297"/>
    </location>
</feature>
<dbReference type="Proteomes" id="UP001497525">
    <property type="component" value="Unassembled WGS sequence"/>
</dbReference>
<accession>A0AAV2T1B1</accession>
<feature type="domain" description="Cadherin" evidence="14">
    <location>
        <begin position="552"/>
        <end position="677"/>
    </location>
</feature>
<name>A0AAV2T1B1_CALDB</name>
<evidence type="ECO:0000256" key="5">
    <source>
        <dbReference type="ARBA" id="ARBA00022737"/>
    </source>
</evidence>
<dbReference type="PRINTS" id="PR00205">
    <property type="entry name" value="CADHERIN"/>
</dbReference>
<feature type="domain" description="Cadherin" evidence="14">
    <location>
        <begin position="392"/>
        <end position="538"/>
    </location>
</feature>
<dbReference type="GO" id="GO:0005886">
    <property type="term" value="C:plasma membrane"/>
    <property type="evidence" value="ECO:0007669"/>
    <property type="project" value="UniProtKB-SubCell"/>
</dbReference>
<comment type="subcellular location">
    <subcellularLocation>
        <location evidence="1">Cell membrane</location>
        <topology evidence="1">Single-pass type I membrane protein</topology>
    </subcellularLocation>
</comment>
<evidence type="ECO:0000256" key="1">
    <source>
        <dbReference type="ARBA" id="ARBA00004251"/>
    </source>
</evidence>
<keyword evidence="2" id="KW-1003">Cell membrane</keyword>
<feature type="region of interest" description="Disordered" evidence="12">
    <location>
        <begin position="1639"/>
        <end position="1675"/>
    </location>
</feature>
<dbReference type="SUPFAM" id="SSF49313">
    <property type="entry name" value="Cadherin-like"/>
    <property type="match status" value="6"/>
</dbReference>
<dbReference type="Gene3D" id="2.60.40.60">
    <property type="entry name" value="Cadherins"/>
    <property type="match status" value="7"/>
</dbReference>
<comment type="caution">
    <text evidence="15">The sequence shown here is derived from an EMBL/GenBank/DDBJ whole genome shotgun (WGS) entry which is preliminary data.</text>
</comment>
<feature type="region of interest" description="Disordered" evidence="12">
    <location>
        <begin position="436"/>
        <end position="456"/>
    </location>
</feature>
<dbReference type="CDD" id="cd11304">
    <property type="entry name" value="Cadherin_repeat"/>
    <property type="match status" value="6"/>
</dbReference>
<evidence type="ECO:0000313" key="16">
    <source>
        <dbReference type="Proteomes" id="UP001497525"/>
    </source>
</evidence>
<evidence type="ECO:0000256" key="4">
    <source>
        <dbReference type="ARBA" id="ARBA00022729"/>
    </source>
</evidence>
<protein>
    <recommendedName>
        <fullName evidence="14">Cadherin domain-containing protein</fullName>
    </recommendedName>
</protein>
<dbReference type="InterPro" id="IPR050174">
    <property type="entry name" value="Protocadherin/Cadherin-CA"/>
</dbReference>
<feature type="domain" description="Cadherin" evidence="14">
    <location>
        <begin position="726"/>
        <end position="866"/>
    </location>
</feature>
<sequence length="1693" mass="189348">MRIVKSVPQSNAKRIRADKNKPLRVQTSYSVTSIPPAMIEAPTCSFTQNLPRSSTPPDYVQYSRGVIRSTVATLFTQCLFLTLFLCQILTVRGQERIVLRDNTIKGLSLATRVLPNLHGDHLTFSFLQTKATDYFKLDNRTGQLHSARDIDRDYLCAEADLCCPPQMDGRSSHNTYQEYDICTRSRSSTGPAPPVCTFNLSVSVASALGQFPDVHEITIVICEENDHAPEFKIPKTDSHGVTSWNKHANVEVFHREPTMYTINVSESVPVGHRIRLPLAEDIDAPPYQVQRYELEPLEGGANGAHNLARLSDGPFKLEPIWENAATLNKGIEESRGAIVGLELVLTEPLDRETVAVHNYRVLAIDGGSPPLTGTLQLVVRVTDTNDHAPQFTQLVYEKAVDEGVVGKKVLKVSATDEDEGPNAVIIYEWPEGSAWNDLPPSKDGAQSAARREPVTKDELANAPPGYWFRLDRETGAIYVRRPLDYEIKPQHKFQILAHNPIIPSNHVPTRPSQIHRTMTATANVIINVHNLDDEAPHIVIDYVNGDRREFKEIRENVPSPYFIAFVTVSDPDLTIDQTNRLGVYVHENNGPFIDASAITCHLDSHLDAYRLDRKGEVRTAKQMEIRYTLSTSRPLDREQSAEDHIRIVCQDSGSPPKTATAVAVVKLLDENDCTPEIQVLSTQNKHGLLQTPIEPWPPSKLHQWIENQRDSTSLIRSPLAAACEANVSIYTIHVAENQPAGTVFARLRATDKDAGENGRVTFEIPKSSSFLNATHSLNCGLPDYSSNHFGKVEISSTAGALEYFKVDETRGDLSTLRLIDREEGYSIMEDMFLVVKVTDHGIPFQRAAWILLHIVILDENDNPPFFVEPKMQFSIQENLPAPAVVGEVRVIDPDIQPIGAIDYDRMPTIYEAESAYDRSIDPLVKRYPTFHRHRLQLRIDPGHGRRDLPFILYRTTEGRFFLNTTRSLDRESEEAFQFGIIATDTDAIQIHSFNDGRKSPTNQGHTATATVIINVIDVNDNQPEIIFPIPGTSNSTVHRVSYRERAGYEIVSINANDRDAGQSNGKYYFELVPDLRSEYLFEIDRATGLLRTRRRLTKEDLGDYKLQIVVRDEGTPPLETHLTLRLVVDQSEPHGQYDPRPGEAYPSPRSLFDTDVDGPGYARKRLVDGYHSELGQDGALGLAPSRVLPADIMLFVIIALILGLICAMLGLCMYLRHKRNLFQFLPDICGLCSLRSGIRSNRTGQAEAKSPYMKNYLDLERRNPTHDKFSSPPEPDAMSTLLGSPGDSEQQRTMKQRTAAQMKLDLLRPTSPSNDSPFQNRELPLPQYQRQPSQQVYPTHFQSSYNVNSPYSPQNYGPQESGFIEDLRMPFSPALMGTECAFPSILSTYRPGTTLAVNIPDVADQAETLRKHYMGYCRTGNPCGDLGAGGMEVQVNPLGFADSGVVPLNAYDIGHFQGNTGRQRYFNPVNSSQQGAYISPGNPEHCSELNFRPIQDDFHLYQRIYPGEQQYGVEQNRSDRPQRPLSKPQHTAFMTTGRVNNGDNRYNTTSAKKHMDAGKSAGDNVSLSQWRSDPSLNQMATGVNGLELQSTNLVQSKTCDPYKPVLNGQSLKRSNSNKHPNRMRKKQLTSAPYYSALHDPLKPTQTPSLAPRSLTKPILANPSVPTLLSDDQPREETVENYAISFPKVQASFV</sequence>
<keyword evidence="10" id="KW-0325">Glycoprotein</keyword>
<dbReference type="Pfam" id="PF00028">
    <property type="entry name" value="Cadherin"/>
    <property type="match status" value="3"/>
</dbReference>
<evidence type="ECO:0000256" key="12">
    <source>
        <dbReference type="SAM" id="MobiDB-lite"/>
    </source>
</evidence>
<dbReference type="InterPro" id="IPR020894">
    <property type="entry name" value="Cadherin_CS"/>
</dbReference>
<keyword evidence="9 13" id="KW-0472">Membrane</keyword>
<dbReference type="GO" id="GO:0007156">
    <property type="term" value="P:homophilic cell adhesion via plasma membrane adhesion molecules"/>
    <property type="evidence" value="ECO:0007669"/>
    <property type="project" value="InterPro"/>
</dbReference>
<dbReference type="SMART" id="SM00112">
    <property type="entry name" value="CA"/>
    <property type="match status" value="6"/>
</dbReference>
<feature type="compositionally biased region" description="Polar residues" evidence="12">
    <location>
        <begin position="1287"/>
        <end position="1297"/>
    </location>
</feature>
<dbReference type="InterPro" id="IPR015919">
    <property type="entry name" value="Cadherin-like_sf"/>
</dbReference>
<dbReference type="PANTHER" id="PTHR24028:SF146">
    <property type="entry name" value="CADHERIN 96CB, ISOFORM D-RELATED"/>
    <property type="match status" value="1"/>
</dbReference>
<reference evidence="15" key="1">
    <citation type="submission" date="2024-06" db="EMBL/GenBank/DDBJ databases">
        <authorList>
            <person name="Liu X."/>
            <person name="Lenzi L."/>
            <person name="Haldenby T S."/>
            <person name="Uol C."/>
        </authorList>
    </citation>
    <scope>NUCLEOTIDE SEQUENCE</scope>
</reference>
<dbReference type="InterPro" id="IPR002126">
    <property type="entry name" value="Cadherin-like_dom"/>
</dbReference>
<gene>
    <name evidence="15" type="ORF">CDAUBV1_LOCUS1613</name>
</gene>
<evidence type="ECO:0000256" key="8">
    <source>
        <dbReference type="ARBA" id="ARBA00022989"/>
    </source>
</evidence>